<accession>A0A7G6E570</accession>
<keyword evidence="8" id="KW-1185">Reference proteome</keyword>
<feature type="compositionally biased region" description="Basic residues" evidence="6">
    <location>
        <begin position="30"/>
        <end position="44"/>
    </location>
</feature>
<dbReference type="NCBIfam" id="TIGR01030">
    <property type="entry name" value="rpmH_bact"/>
    <property type="match status" value="1"/>
</dbReference>
<evidence type="ECO:0000256" key="2">
    <source>
        <dbReference type="ARBA" id="ARBA00022980"/>
    </source>
</evidence>
<feature type="region of interest" description="Disordered" evidence="6">
    <location>
        <begin position="23"/>
        <end position="44"/>
    </location>
</feature>
<dbReference type="Pfam" id="PF00468">
    <property type="entry name" value="Ribosomal_L34"/>
    <property type="match status" value="1"/>
</dbReference>
<evidence type="ECO:0000256" key="4">
    <source>
        <dbReference type="ARBA" id="ARBA00035177"/>
    </source>
</evidence>
<dbReference type="KEGG" id="tfr:BR63_13495"/>
<evidence type="ECO:0000256" key="5">
    <source>
        <dbReference type="HAMAP-Rule" id="MF_00391"/>
    </source>
</evidence>
<keyword evidence="3 5" id="KW-0687">Ribonucleoprotein</keyword>
<dbReference type="Proteomes" id="UP000515847">
    <property type="component" value="Chromosome"/>
</dbReference>
<dbReference type="GO" id="GO:0003735">
    <property type="term" value="F:structural constituent of ribosome"/>
    <property type="evidence" value="ECO:0007669"/>
    <property type="project" value="InterPro"/>
</dbReference>
<proteinExistence type="inferred from homology"/>
<dbReference type="FunFam" id="1.10.287.3980:FF:000001">
    <property type="entry name" value="Mitochondrial ribosomal protein L34"/>
    <property type="match status" value="1"/>
</dbReference>
<sequence length="44" mass="5374">MKRTYQPKNRKHKRVHGFLSRMRSQGGRNVLKRRRLKGRKRLSA</sequence>
<protein>
    <recommendedName>
        <fullName evidence="4 5">Large ribosomal subunit protein bL34</fullName>
    </recommendedName>
</protein>
<dbReference type="InterPro" id="IPR000271">
    <property type="entry name" value="Ribosomal_bL34"/>
</dbReference>
<reference evidence="7 8" key="1">
    <citation type="journal article" date="2019" name="Front. Microbiol.">
        <title>Thermoanaerosceptrum fracticalcis gen. nov. sp. nov., a Novel Fumarate-Fermenting Microorganism From a Deep Fractured Carbonate Aquifer of the US Great Basin.</title>
        <authorList>
            <person name="Hamilton-Brehm S.D."/>
            <person name="Stewart L.E."/>
            <person name="Zavarin M."/>
            <person name="Caldwell M."/>
            <person name="Lawson P.A."/>
            <person name="Onstott T.C."/>
            <person name="Grzymski J."/>
            <person name="Neveux I."/>
            <person name="Lollar B.S."/>
            <person name="Russell C.E."/>
            <person name="Moser D.P."/>
        </authorList>
    </citation>
    <scope>NUCLEOTIDE SEQUENCE [LARGE SCALE GENOMIC DNA]</scope>
    <source>
        <strain evidence="7 8">DRI-13</strain>
    </source>
</reference>
<dbReference type="GO" id="GO:0005840">
    <property type="term" value="C:ribosome"/>
    <property type="evidence" value="ECO:0007669"/>
    <property type="project" value="UniProtKB-KW"/>
</dbReference>
<evidence type="ECO:0000256" key="3">
    <source>
        <dbReference type="ARBA" id="ARBA00023274"/>
    </source>
</evidence>
<name>A0A7G6E570_THEFR</name>
<dbReference type="AlphaFoldDB" id="A0A7G6E570"/>
<comment type="similarity">
    <text evidence="1 5">Belongs to the bacterial ribosomal protein bL34 family.</text>
</comment>
<evidence type="ECO:0000256" key="1">
    <source>
        <dbReference type="ARBA" id="ARBA00010111"/>
    </source>
</evidence>
<evidence type="ECO:0000256" key="6">
    <source>
        <dbReference type="SAM" id="MobiDB-lite"/>
    </source>
</evidence>
<evidence type="ECO:0000313" key="8">
    <source>
        <dbReference type="Proteomes" id="UP000515847"/>
    </source>
</evidence>
<dbReference type="GO" id="GO:0006412">
    <property type="term" value="P:translation"/>
    <property type="evidence" value="ECO:0007669"/>
    <property type="project" value="UniProtKB-UniRule"/>
</dbReference>
<dbReference type="PANTHER" id="PTHR14503">
    <property type="entry name" value="MITOCHONDRIAL RIBOSOMAL PROTEIN 34 FAMILY MEMBER"/>
    <property type="match status" value="1"/>
</dbReference>
<dbReference type="PANTHER" id="PTHR14503:SF4">
    <property type="entry name" value="LARGE RIBOSOMAL SUBUNIT PROTEIN BL34M"/>
    <property type="match status" value="1"/>
</dbReference>
<dbReference type="InterPro" id="IPR020939">
    <property type="entry name" value="Ribosomal_bL34_CS"/>
</dbReference>
<keyword evidence="2 5" id="KW-0689">Ribosomal protein</keyword>
<dbReference type="HAMAP" id="MF_00391">
    <property type="entry name" value="Ribosomal_bL34"/>
    <property type="match status" value="1"/>
</dbReference>
<dbReference type="Gene3D" id="1.10.287.3980">
    <property type="match status" value="1"/>
</dbReference>
<dbReference type="RefSeq" id="WP_081908244.1">
    <property type="nucleotide sequence ID" value="NZ_CP045798.1"/>
</dbReference>
<dbReference type="GO" id="GO:1990904">
    <property type="term" value="C:ribonucleoprotein complex"/>
    <property type="evidence" value="ECO:0007669"/>
    <property type="project" value="UniProtKB-KW"/>
</dbReference>
<evidence type="ECO:0000313" key="7">
    <source>
        <dbReference type="EMBL" id="QNB47224.1"/>
    </source>
</evidence>
<organism evidence="7 8">
    <name type="scientific">Thermanaerosceptrum fracticalcis</name>
    <dbReference type="NCBI Taxonomy" id="1712410"/>
    <lineage>
        <taxon>Bacteria</taxon>
        <taxon>Bacillati</taxon>
        <taxon>Bacillota</taxon>
        <taxon>Clostridia</taxon>
        <taxon>Eubacteriales</taxon>
        <taxon>Peptococcaceae</taxon>
        <taxon>Thermanaerosceptrum</taxon>
    </lineage>
</organism>
<dbReference type="EMBL" id="CP045798">
    <property type="protein sequence ID" value="QNB47224.1"/>
    <property type="molecule type" value="Genomic_DNA"/>
</dbReference>
<gene>
    <name evidence="5 7" type="primary">rpmH</name>
    <name evidence="7" type="ORF">BR63_13495</name>
</gene>
<dbReference type="PROSITE" id="PS00784">
    <property type="entry name" value="RIBOSOMAL_L34"/>
    <property type="match status" value="1"/>
</dbReference>